<dbReference type="Pfam" id="PF00672">
    <property type="entry name" value="HAMP"/>
    <property type="match status" value="1"/>
</dbReference>
<dbReference type="EMBL" id="JBHSTE010000012">
    <property type="protein sequence ID" value="MFC6335210.1"/>
    <property type="molecule type" value="Genomic_DNA"/>
</dbReference>
<evidence type="ECO:0000256" key="2">
    <source>
        <dbReference type="ARBA" id="ARBA00004651"/>
    </source>
</evidence>
<keyword evidence="5" id="KW-0597">Phosphoprotein</keyword>
<dbReference type="Gene3D" id="3.30.565.10">
    <property type="entry name" value="Histidine kinase-like ATPase, C-terminal domain"/>
    <property type="match status" value="1"/>
</dbReference>
<dbReference type="RefSeq" id="WP_379238522.1">
    <property type="nucleotide sequence ID" value="NZ_JBHSTE010000012.1"/>
</dbReference>
<feature type="domain" description="HAMP" evidence="17">
    <location>
        <begin position="316"/>
        <end position="368"/>
    </location>
</feature>
<keyword evidence="4" id="KW-1003">Cell membrane</keyword>
<keyword evidence="11 15" id="KW-1133">Transmembrane helix</keyword>
<gene>
    <name evidence="18" type="ORF">ACFP56_21500</name>
</gene>
<dbReference type="SMART" id="SM00304">
    <property type="entry name" value="HAMP"/>
    <property type="match status" value="1"/>
</dbReference>
<comment type="subcellular location">
    <subcellularLocation>
        <location evidence="2">Cell membrane</location>
        <topology evidence="2">Multi-pass membrane protein</topology>
    </subcellularLocation>
</comment>
<accession>A0ABW1VCE7</accession>
<evidence type="ECO:0000256" key="10">
    <source>
        <dbReference type="ARBA" id="ARBA00022840"/>
    </source>
</evidence>
<dbReference type="EC" id="2.7.13.3" evidence="3"/>
<dbReference type="CDD" id="cd06225">
    <property type="entry name" value="HAMP"/>
    <property type="match status" value="1"/>
</dbReference>
<evidence type="ECO:0000313" key="18">
    <source>
        <dbReference type="EMBL" id="MFC6335210.1"/>
    </source>
</evidence>
<feature type="coiled-coil region" evidence="14">
    <location>
        <begin position="356"/>
        <end position="390"/>
    </location>
</feature>
<evidence type="ECO:0000256" key="15">
    <source>
        <dbReference type="SAM" id="Phobius"/>
    </source>
</evidence>
<dbReference type="PROSITE" id="PS50885">
    <property type="entry name" value="HAMP"/>
    <property type="match status" value="1"/>
</dbReference>
<keyword evidence="12" id="KW-0902">Two-component regulatory system</keyword>
<dbReference type="SMART" id="SM00387">
    <property type="entry name" value="HATPase_c"/>
    <property type="match status" value="1"/>
</dbReference>
<keyword evidence="8" id="KW-0547">Nucleotide-binding</keyword>
<keyword evidence="10" id="KW-0067">ATP-binding</keyword>
<keyword evidence="14" id="KW-0175">Coiled coil</keyword>
<dbReference type="PANTHER" id="PTHR34220">
    <property type="entry name" value="SENSOR HISTIDINE KINASE YPDA"/>
    <property type="match status" value="1"/>
</dbReference>
<evidence type="ECO:0000256" key="1">
    <source>
        <dbReference type="ARBA" id="ARBA00000085"/>
    </source>
</evidence>
<evidence type="ECO:0000259" key="17">
    <source>
        <dbReference type="PROSITE" id="PS50885"/>
    </source>
</evidence>
<evidence type="ECO:0000256" key="8">
    <source>
        <dbReference type="ARBA" id="ARBA00022741"/>
    </source>
</evidence>
<evidence type="ECO:0000256" key="5">
    <source>
        <dbReference type="ARBA" id="ARBA00022553"/>
    </source>
</evidence>
<evidence type="ECO:0000256" key="12">
    <source>
        <dbReference type="ARBA" id="ARBA00023012"/>
    </source>
</evidence>
<evidence type="ECO:0000256" key="6">
    <source>
        <dbReference type="ARBA" id="ARBA00022679"/>
    </source>
</evidence>
<keyword evidence="19" id="KW-1185">Reference proteome</keyword>
<keyword evidence="7 15" id="KW-0812">Transmembrane</keyword>
<dbReference type="GO" id="GO:0004673">
    <property type="term" value="F:protein histidine kinase activity"/>
    <property type="evidence" value="ECO:0007669"/>
    <property type="project" value="UniProtKB-EC"/>
</dbReference>
<dbReference type="PROSITE" id="PS50109">
    <property type="entry name" value="HIS_KIN"/>
    <property type="match status" value="1"/>
</dbReference>
<feature type="domain" description="Histidine kinase" evidence="16">
    <location>
        <begin position="478"/>
        <end position="586"/>
    </location>
</feature>
<evidence type="ECO:0000256" key="3">
    <source>
        <dbReference type="ARBA" id="ARBA00012438"/>
    </source>
</evidence>
<dbReference type="Proteomes" id="UP001596233">
    <property type="component" value="Unassembled WGS sequence"/>
</dbReference>
<dbReference type="SUPFAM" id="SSF55874">
    <property type="entry name" value="ATPase domain of HSP90 chaperone/DNA topoisomerase II/histidine kinase"/>
    <property type="match status" value="1"/>
</dbReference>
<dbReference type="InterPro" id="IPR003660">
    <property type="entry name" value="HAMP_dom"/>
</dbReference>
<evidence type="ECO:0000256" key="7">
    <source>
        <dbReference type="ARBA" id="ARBA00022692"/>
    </source>
</evidence>
<sequence length="589" mass="68045">MENLKIRRRFSFISIKTKILIICLIVVILPIFVMTVNSYLSSQRLLEQKYTELLMDIANQTNVRIDEYLKEIEKISLVATFGMNTGVQVDKEENYPLQNYLHNDSQENKNSAYAMLMNYMMMKDREISFYVYNLNGGKDLFVGSDLPIDYSYNAKEEEWFKFFQVSNSKMMTLDTHVDKQTISKKLAIAHARKILDVNSGTVLGIMVVRIDLSVIDVVNSRLQQALRSRFTIIDESDNIIYNSNTSLIGQKFASIRPDEQSNIIVQSPFERQRWTTYLYMPMSELSAEGDILRRNVYVLALLMLLFLVIISTLLSSMMTRPIKKLMNNILQVEQGHFEQVAHINSRDEIGLLSNRFNRMSHELKRLVKQIQQEEKEKAAAEIRALQSQINPHFLYNTLGSVKWIASMQRADSIVEITEALIAMLRYAARAEGVMVSVREELDNLKNYMKIQRVRYYNRIRMDIVADDELLNPFMPKLILQPLVENAIFHGLAEIEEDGLVTIRVAWNVNTRNGFVIEVHDNGTGMDEETYRMVKELISGKVNPSSSIGLYNVKRRIELHYGKAYGVEFESGVGKGTVFRIHLPYEDVSR</sequence>
<comment type="catalytic activity">
    <reaction evidence="1">
        <text>ATP + protein L-histidine = ADP + protein N-phospho-L-histidine.</text>
        <dbReference type="EC" id="2.7.13.3"/>
    </reaction>
</comment>
<dbReference type="Gene3D" id="6.10.340.10">
    <property type="match status" value="1"/>
</dbReference>
<dbReference type="PRINTS" id="PR00344">
    <property type="entry name" value="BCTRLSENSOR"/>
</dbReference>
<name>A0ABW1VCE7_9BACL</name>
<dbReference type="PANTHER" id="PTHR34220:SF11">
    <property type="entry name" value="SENSOR PROTEIN KINASE HPTS"/>
    <property type="match status" value="1"/>
</dbReference>
<keyword evidence="13 15" id="KW-0472">Membrane</keyword>
<comment type="caution">
    <text evidence="18">The sequence shown here is derived from an EMBL/GenBank/DDBJ whole genome shotgun (WGS) entry which is preliminary data.</text>
</comment>
<dbReference type="InterPro" id="IPR010559">
    <property type="entry name" value="Sig_transdc_His_kin_internal"/>
</dbReference>
<dbReference type="Gene3D" id="3.30.450.20">
    <property type="entry name" value="PAS domain"/>
    <property type="match status" value="1"/>
</dbReference>
<feature type="transmembrane region" description="Helical" evidence="15">
    <location>
        <begin position="296"/>
        <end position="316"/>
    </location>
</feature>
<keyword evidence="9 18" id="KW-0418">Kinase</keyword>
<evidence type="ECO:0000256" key="14">
    <source>
        <dbReference type="SAM" id="Coils"/>
    </source>
</evidence>
<evidence type="ECO:0000256" key="9">
    <source>
        <dbReference type="ARBA" id="ARBA00022777"/>
    </source>
</evidence>
<evidence type="ECO:0000256" key="13">
    <source>
        <dbReference type="ARBA" id="ARBA00023136"/>
    </source>
</evidence>
<dbReference type="InterPro" id="IPR004358">
    <property type="entry name" value="Sig_transdc_His_kin-like_C"/>
</dbReference>
<evidence type="ECO:0000256" key="11">
    <source>
        <dbReference type="ARBA" id="ARBA00022989"/>
    </source>
</evidence>
<feature type="transmembrane region" description="Helical" evidence="15">
    <location>
        <begin position="20"/>
        <end position="40"/>
    </location>
</feature>
<dbReference type="Pfam" id="PF06580">
    <property type="entry name" value="His_kinase"/>
    <property type="match status" value="1"/>
</dbReference>
<dbReference type="InterPro" id="IPR050640">
    <property type="entry name" value="Bact_2-comp_sensor_kinase"/>
</dbReference>
<reference evidence="19" key="1">
    <citation type="journal article" date="2019" name="Int. J. Syst. Evol. Microbiol.">
        <title>The Global Catalogue of Microorganisms (GCM) 10K type strain sequencing project: providing services to taxonomists for standard genome sequencing and annotation.</title>
        <authorList>
            <consortium name="The Broad Institute Genomics Platform"/>
            <consortium name="The Broad Institute Genome Sequencing Center for Infectious Disease"/>
            <person name="Wu L."/>
            <person name="Ma J."/>
        </authorList>
    </citation>
    <scope>NUCLEOTIDE SEQUENCE [LARGE SCALE GENOMIC DNA]</scope>
    <source>
        <strain evidence="19">PCU 280</strain>
    </source>
</reference>
<evidence type="ECO:0000259" key="16">
    <source>
        <dbReference type="PROSITE" id="PS50109"/>
    </source>
</evidence>
<dbReference type="InterPro" id="IPR003594">
    <property type="entry name" value="HATPase_dom"/>
</dbReference>
<evidence type="ECO:0000313" key="19">
    <source>
        <dbReference type="Proteomes" id="UP001596233"/>
    </source>
</evidence>
<evidence type="ECO:0000256" key="4">
    <source>
        <dbReference type="ARBA" id="ARBA00022475"/>
    </source>
</evidence>
<dbReference type="Pfam" id="PF02518">
    <property type="entry name" value="HATPase_c"/>
    <property type="match status" value="1"/>
</dbReference>
<keyword evidence="6 18" id="KW-0808">Transferase</keyword>
<dbReference type="InterPro" id="IPR036890">
    <property type="entry name" value="HATPase_C_sf"/>
</dbReference>
<dbReference type="InterPro" id="IPR005467">
    <property type="entry name" value="His_kinase_dom"/>
</dbReference>
<organism evidence="18 19">
    <name type="scientific">Paenibacillus septentrionalis</name>
    <dbReference type="NCBI Taxonomy" id="429342"/>
    <lineage>
        <taxon>Bacteria</taxon>
        <taxon>Bacillati</taxon>
        <taxon>Bacillota</taxon>
        <taxon>Bacilli</taxon>
        <taxon>Bacillales</taxon>
        <taxon>Paenibacillaceae</taxon>
        <taxon>Paenibacillus</taxon>
    </lineage>
</organism>
<proteinExistence type="predicted"/>
<dbReference type="SUPFAM" id="SSF158472">
    <property type="entry name" value="HAMP domain-like"/>
    <property type="match status" value="1"/>
</dbReference>
<protein>
    <recommendedName>
        <fullName evidence="3">histidine kinase</fullName>
        <ecNumber evidence="3">2.7.13.3</ecNumber>
    </recommendedName>
</protein>